<dbReference type="PANTHER" id="PTHR36852">
    <property type="entry name" value="PROTEIN GVPL 2"/>
    <property type="match status" value="1"/>
</dbReference>
<name>A0A0A5I2G0_9BACI</name>
<dbReference type="GO" id="GO:0031411">
    <property type="term" value="C:gas vesicle"/>
    <property type="evidence" value="ECO:0007669"/>
    <property type="project" value="UniProtKB-SubCell"/>
</dbReference>
<dbReference type="InterPro" id="IPR009430">
    <property type="entry name" value="GvpL/GvpF"/>
</dbReference>
<evidence type="ECO:0000256" key="1">
    <source>
        <dbReference type="ARBA" id="ARBA00022987"/>
    </source>
</evidence>
<evidence type="ECO:0000313" key="5">
    <source>
        <dbReference type="Proteomes" id="UP000030403"/>
    </source>
</evidence>
<dbReference type="PANTHER" id="PTHR36852:SF1">
    <property type="entry name" value="PROTEIN GVPL 2"/>
    <property type="match status" value="1"/>
</dbReference>
<dbReference type="AlphaFoldDB" id="A0A0A5I2G0"/>
<dbReference type="RefSeq" id="WP_027446350.1">
    <property type="nucleotide sequence ID" value="NZ_AULJ01000033.1"/>
</dbReference>
<comment type="caution">
    <text evidence="4">The sequence shown here is derived from an EMBL/GenBank/DDBJ whole genome shotgun (WGS) entry which is preliminary data.</text>
</comment>
<dbReference type="STRING" id="1385511.GCA_000425225_02674"/>
<gene>
    <name evidence="4" type="ORF">N783_02305</name>
</gene>
<accession>A0A0A5I2G0</accession>
<keyword evidence="5" id="KW-1185">Reference proteome</keyword>
<comment type="similarity">
    <text evidence="3">Belongs to the gas vesicle GvpF/GvpL family.</text>
</comment>
<organism evidence="4 5">
    <name type="scientific">Pontibacillus marinus BH030004 = DSM 16465</name>
    <dbReference type="NCBI Taxonomy" id="1385511"/>
    <lineage>
        <taxon>Bacteria</taxon>
        <taxon>Bacillati</taxon>
        <taxon>Bacillota</taxon>
        <taxon>Bacilli</taxon>
        <taxon>Bacillales</taxon>
        <taxon>Bacillaceae</taxon>
        <taxon>Pontibacillus</taxon>
    </lineage>
</organism>
<dbReference type="Pfam" id="PF06386">
    <property type="entry name" value="GvpL_GvpF"/>
    <property type="match status" value="1"/>
</dbReference>
<comment type="subcellular location">
    <subcellularLocation>
        <location evidence="2">Gas vesicle</location>
    </subcellularLocation>
</comment>
<dbReference type="Proteomes" id="UP000030403">
    <property type="component" value="Unassembled WGS sequence"/>
</dbReference>
<evidence type="ECO:0000256" key="2">
    <source>
        <dbReference type="ARBA" id="ARBA00035108"/>
    </source>
</evidence>
<evidence type="ECO:0000313" key="4">
    <source>
        <dbReference type="EMBL" id="KGX90002.1"/>
    </source>
</evidence>
<proteinExistence type="inferred from homology"/>
<dbReference type="eggNOG" id="ENOG5032RKP">
    <property type="taxonomic scope" value="Bacteria"/>
</dbReference>
<reference evidence="4 5" key="1">
    <citation type="submission" date="2013-08" db="EMBL/GenBank/DDBJ databases">
        <authorList>
            <person name="Huang J."/>
            <person name="Wang G."/>
        </authorList>
    </citation>
    <scope>NUCLEOTIDE SEQUENCE [LARGE SCALE GENOMIC DNA]</scope>
    <source>
        <strain evidence="4 5">BH030004</strain>
    </source>
</reference>
<keyword evidence="1" id="KW-0304">Gas vesicle</keyword>
<dbReference type="EMBL" id="AVPF01000010">
    <property type="protein sequence ID" value="KGX90002.1"/>
    <property type="molecule type" value="Genomic_DNA"/>
</dbReference>
<evidence type="ECO:0000256" key="3">
    <source>
        <dbReference type="ARBA" id="ARBA00035643"/>
    </source>
</evidence>
<sequence length="267" mass="31324">MSKLFYLYGIIPQHEQKESQLPSLKGLDDKHDVYLLPFGEIVAVGCNLDEQEYGEDQLHEKTNQMEWVQDKAYHHHNTLLTIREHFTVIPMKFCTIYSSEASLKQMLESQHENLVVQLSSLENKEEWNLKIYCDSVKFKEQVEAHNFNIEAKKEEISQMSPGRQYLERRKLEQLINEEVQKEQQAFCAELHQELESYSQNSAVKKNWNKDVTGRTEDMCWNSAYLFSTTNVDHVLKRITEFKSEAAEKGWEIEATGPWPAYHFANLS</sequence>
<dbReference type="OrthoDB" id="146444at2"/>
<dbReference type="GO" id="GO:0031412">
    <property type="term" value="P:gas vesicle organization"/>
    <property type="evidence" value="ECO:0007669"/>
    <property type="project" value="InterPro"/>
</dbReference>
<protein>
    <submittedName>
        <fullName evidence="4">Gas vesicle protein GvpL</fullName>
    </submittedName>
</protein>